<organism evidence="2">
    <name type="scientific">Synura uvella</name>
    <dbReference type="NCBI Taxonomy" id="52557"/>
    <lineage>
        <taxon>Eukaryota</taxon>
        <taxon>Sar</taxon>
        <taxon>Stramenopiles</taxon>
        <taxon>Ochrophyta</taxon>
        <taxon>Synurophyceae</taxon>
        <taxon>Synurales</taxon>
        <taxon>Mallomonadaceae</taxon>
        <taxon>Synura</taxon>
    </lineage>
</organism>
<evidence type="ECO:0000313" key="2">
    <source>
        <dbReference type="EMBL" id="AYO28367.1"/>
    </source>
</evidence>
<dbReference type="GeneID" id="38571681"/>
<feature type="transmembrane region" description="Helical" evidence="1">
    <location>
        <begin position="106"/>
        <end position="131"/>
    </location>
</feature>
<accession>A0A3G2QZ25</accession>
<protein>
    <submittedName>
        <fullName evidence="2">Photosystem I assembly protein Ycf19</fullName>
    </submittedName>
</protein>
<proteinExistence type="predicted"/>
<evidence type="ECO:0000256" key="1">
    <source>
        <dbReference type="SAM" id="Phobius"/>
    </source>
</evidence>
<keyword evidence="2" id="KW-0934">Plastid</keyword>
<dbReference type="EMBL" id="MH795130">
    <property type="protein sequence ID" value="AYO28367.1"/>
    <property type="molecule type" value="Genomic_DNA"/>
</dbReference>
<sequence>MSITESIIEFIQNPEVNQYFQNKFVYYLVHYTAIILFNLTSYSYIFTKFYKVLCYSKLTFEWLPMINPYIWPFSMFHVLTAPYFRLWARILPPIKFEKSSFDISGIIALEALNSILYFCVRFSNFIVLILVETEKTINLS</sequence>
<dbReference type="AlphaFoldDB" id="A0A3G2QZ25"/>
<dbReference type="RefSeq" id="YP_009545213.1">
    <property type="nucleotide sequence ID" value="NC_040134.1"/>
</dbReference>
<feature type="transmembrane region" description="Helical" evidence="1">
    <location>
        <begin position="66"/>
        <end position="86"/>
    </location>
</feature>
<geneLocation type="plastid" evidence="2"/>
<keyword evidence="1" id="KW-1133">Transmembrane helix</keyword>
<keyword evidence="1" id="KW-0812">Transmembrane</keyword>
<reference evidence="2" key="1">
    <citation type="submission" date="2018-08" db="EMBL/GenBank/DDBJ databases">
        <title>Comparative Plastid Genomics of Synurophyceae: Evolutionary Evidence of Lateral Gene Transfer and Inverted Repeat Dynamics.</title>
        <authorList>
            <person name="Kim J.I."/>
            <person name="Shin H."/>
            <person name="Skaloud P."/>
            <person name="Jung J."/>
            <person name="Yoon H.S."/>
            <person name="Archibald J.M."/>
            <person name="Shin W."/>
        </authorList>
    </citation>
    <scope>NUCLEOTIDE SEQUENCE</scope>
    <source>
        <strain evidence="2">FBCC200023</strain>
    </source>
</reference>
<keyword evidence="1" id="KW-0472">Membrane</keyword>
<gene>
    <name evidence="2" type="primary">ycf19</name>
</gene>
<name>A0A3G2QZ25_9STRA</name>
<feature type="transmembrane region" description="Helical" evidence="1">
    <location>
        <begin position="24"/>
        <end position="45"/>
    </location>
</feature>